<dbReference type="HOGENOM" id="CLU_3280858_0_0_11"/>
<keyword evidence="3" id="KW-1185">Reference proteome</keyword>
<dbReference type="Proteomes" id="UP000016536">
    <property type="component" value="Unassembled WGS sequence"/>
</dbReference>
<evidence type="ECO:0000313" key="2">
    <source>
        <dbReference type="EMBL" id="ERH23421.1"/>
    </source>
</evidence>
<dbReference type="EMBL" id="AWSE01000096">
    <property type="protein sequence ID" value="ERH23421.1"/>
    <property type="molecule type" value="Genomic_DNA"/>
</dbReference>
<feature type="region of interest" description="Disordered" evidence="1">
    <location>
        <begin position="1"/>
        <end position="26"/>
    </location>
</feature>
<evidence type="ECO:0000313" key="3">
    <source>
        <dbReference type="Proteomes" id="UP000016536"/>
    </source>
</evidence>
<name>U1QMV2_9ACTO</name>
<feature type="compositionally biased region" description="Low complexity" evidence="1">
    <location>
        <begin position="13"/>
        <end position="24"/>
    </location>
</feature>
<sequence>PPTTDPTNTTAGSTRPPDSTTTSDLIPQHRELIDLWYRDFM</sequence>
<protein>
    <submittedName>
        <fullName evidence="2">Uncharacterized protein</fullName>
    </submittedName>
</protein>
<reference evidence="2 3" key="1">
    <citation type="submission" date="2013-08" db="EMBL/GenBank/DDBJ databases">
        <authorList>
            <person name="Weinstock G."/>
            <person name="Sodergren E."/>
            <person name="Wylie T."/>
            <person name="Fulton L."/>
            <person name="Fulton R."/>
            <person name="Fronick C."/>
            <person name="O'Laughlin M."/>
            <person name="Godfrey J."/>
            <person name="Miner T."/>
            <person name="Herter B."/>
            <person name="Appelbaum E."/>
            <person name="Cordes M."/>
            <person name="Lek S."/>
            <person name="Wollam A."/>
            <person name="Pepin K.H."/>
            <person name="Palsikar V.B."/>
            <person name="Mitreva M."/>
            <person name="Wilson R.K."/>
        </authorList>
    </citation>
    <scope>NUCLEOTIDE SEQUENCE [LARGE SCALE GENOMIC DNA]</scope>
    <source>
        <strain evidence="2 3">F0542</strain>
    </source>
</reference>
<feature type="compositionally biased region" description="Polar residues" evidence="1">
    <location>
        <begin position="1"/>
        <end position="12"/>
    </location>
</feature>
<feature type="non-terminal residue" evidence="2">
    <location>
        <position position="1"/>
    </location>
</feature>
<dbReference type="AlphaFoldDB" id="U1QMV2"/>
<proteinExistence type="predicted"/>
<gene>
    <name evidence="2" type="ORF">HMPREF1979_01804</name>
</gene>
<accession>U1QMV2</accession>
<comment type="caution">
    <text evidence="2">The sequence shown here is derived from an EMBL/GenBank/DDBJ whole genome shotgun (WGS) entry which is preliminary data.</text>
</comment>
<organism evidence="2 3">
    <name type="scientific">Actinomyces johnsonii F0542</name>
    <dbReference type="NCBI Taxonomy" id="1321818"/>
    <lineage>
        <taxon>Bacteria</taxon>
        <taxon>Bacillati</taxon>
        <taxon>Actinomycetota</taxon>
        <taxon>Actinomycetes</taxon>
        <taxon>Actinomycetales</taxon>
        <taxon>Actinomycetaceae</taxon>
        <taxon>Actinomyces</taxon>
    </lineage>
</organism>
<evidence type="ECO:0000256" key="1">
    <source>
        <dbReference type="SAM" id="MobiDB-lite"/>
    </source>
</evidence>